<evidence type="ECO:0000313" key="1">
    <source>
        <dbReference type="EMBL" id="KRY35514.1"/>
    </source>
</evidence>
<dbReference type="EMBL" id="JYDH01000053">
    <property type="protein sequence ID" value="KRY35514.1"/>
    <property type="molecule type" value="Genomic_DNA"/>
</dbReference>
<evidence type="ECO:0000313" key="2">
    <source>
        <dbReference type="Proteomes" id="UP000054776"/>
    </source>
</evidence>
<protein>
    <submittedName>
        <fullName evidence="1">Uncharacterized protein</fullName>
    </submittedName>
</protein>
<dbReference type="Proteomes" id="UP000054776">
    <property type="component" value="Unassembled WGS sequence"/>
</dbReference>
<organism evidence="1 2">
    <name type="scientific">Trichinella spiralis</name>
    <name type="common">Trichina worm</name>
    <dbReference type="NCBI Taxonomy" id="6334"/>
    <lineage>
        <taxon>Eukaryota</taxon>
        <taxon>Metazoa</taxon>
        <taxon>Ecdysozoa</taxon>
        <taxon>Nematoda</taxon>
        <taxon>Enoplea</taxon>
        <taxon>Dorylaimia</taxon>
        <taxon>Trichinellida</taxon>
        <taxon>Trichinellidae</taxon>
        <taxon>Trichinella</taxon>
    </lineage>
</organism>
<dbReference type="AlphaFoldDB" id="A0A0V1BF11"/>
<reference evidence="1 2" key="1">
    <citation type="submission" date="2015-01" db="EMBL/GenBank/DDBJ databases">
        <title>Evolution of Trichinella species and genotypes.</title>
        <authorList>
            <person name="Korhonen P.K."/>
            <person name="Edoardo P."/>
            <person name="Giuseppe L.R."/>
            <person name="Gasser R.B."/>
        </authorList>
    </citation>
    <scope>NUCLEOTIDE SEQUENCE [LARGE SCALE GENOMIC DNA]</scope>
    <source>
        <strain evidence="1">ISS3</strain>
    </source>
</reference>
<keyword evidence="2" id="KW-1185">Reference proteome</keyword>
<comment type="caution">
    <text evidence="1">The sequence shown here is derived from an EMBL/GenBank/DDBJ whole genome shotgun (WGS) entry which is preliminary data.</text>
</comment>
<sequence length="66" mass="7682">MVGKSSNFDYATWNAYIKTQNNVEKKANNIIFVPQQRRRHFLNRRHSAAEVATFELLSEGKASKIR</sequence>
<name>A0A0V1BF11_TRISP</name>
<accession>A0A0V1BF11</accession>
<gene>
    <name evidence="1" type="ORF">T01_7696</name>
</gene>
<proteinExistence type="predicted"/>
<dbReference type="InParanoid" id="A0A0V1BF11"/>